<proteinExistence type="inferred from homology"/>
<evidence type="ECO:0000256" key="1">
    <source>
        <dbReference type="ARBA" id="ARBA00004141"/>
    </source>
</evidence>
<keyword evidence="5 8" id="KW-1133">Transmembrane helix</keyword>
<dbReference type="NCBIfam" id="TIGR03025">
    <property type="entry name" value="EPS_sugtrans"/>
    <property type="match status" value="1"/>
</dbReference>
<feature type="transmembrane region" description="Helical" evidence="8">
    <location>
        <begin position="114"/>
        <end position="134"/>
    </location>
</feature>
<dbReference type="GO" id="GO:0009242">
    <property type="term" value="P:colanic acid biosynthetic process"/>
    <property type="evidence" value="ECO:0007669"/>
    <property type="project" value="TreeGrafter"/>
</dbReference>
<sequence>MLNLFGHYVRANTVLLGIAEFLFLGVAFYLLALLLLGAAAGAGEQHFVLTRVLVPTCVLMLTMFSLGLYEPRARHDLRVFLIRLLASCLAGGFVLFLFFILVGTGARDAGLTGFSASGVAFVVVLVLWFAFNAITRSEAFRTRMIVLGTGERAGEVASLAAQPGSSLSVASMLSASDIKDTETGEARNLLDLCRRTGATEIVVALQERRGVLPVSELLACRMHGINVTDYSTFCERESGKVDLDNVYPSWLVFSDGFRNTQRTFLWKRLFDGIVSLSILTLCLPILIGTYLAVRLDSKGPGFYRQRRVGLDGKVFEVYKFRSMRTDAEKAGAQWARQNDDRVTRVGRFIRRTRIDELPQLINVLSGDMSFVGPRPERPEFVAELSQEIPYYQDRHRVKPGITGWAQINYPYGASVEDTKEKLKYDLYYMKNCTLFLDFLILLKTIRVVLWPEGVR</sequence>
<evidence type="ECO:0000256" key="5">
    <source>
        <dbReference type="ARBA" id="ARBA00022989"/>
    </source>
</evidence>
<organism evidence="10 11">
    <name type="scientific">Futiania mangrovi</name>
    <dbReference type="NCBI Taxonomy" id="2959716"/>
    <lineage>
        <taxon>Bacteria</taxon>
        <taxon>Pseudomonadati</taxon>
        <taxon>Pseudomonadota</taxon>
        <taxon>Alphaproteobacteria</taxon>
        <taxon>Futianiales</taxon>
        <taxon>Futianiaceae</taxon>
        <taxon>Futiania</taxon>
    </lineage>
</organism>
<evidence type="ECO:0000256" key="4">
    <source>
        <dbReference type="ARBA" id="ARBA00022692"/>
    </source>
</evidence>
<feature type="transmembrane region" description="Helical" evidence="8">
    <location>
        <begin position="269"/>
        <end position="293"/>
    </location>
</feature>
<keyword evidence="11" id="KW-1185">Reference proteome</keyword>
<evidence type="ECO:0000313" key="11">
    <source>
        <dbReference type="Proteomes" id="UP001055804"/>
    </source>
</evidence>
<evidence type="ECO:0000259" key="9">
    <source>
        <dbReference type="Pfam" id="PF02397"/>
    </source>
</evidence>
<dbReference type="NCBIfam" id="TIGR03013">
    <property type="entry name" value="EpsB_2"/>
    <property type="match status" value="1"/>
</dbReference>
<dbReference type="GO" id="GO:0000271">
    <property type="term" value="P:polysaccharide biosynthetic process"/>
    <property type="evidence" value="ECO:0007669"/>
    <property type="project" value="UniProtKB-KW"/>
</dbReference>
<feature type="domain" description="Bacterial sugar transferase" evidence="9">
    <location>
        <begin position="267"/>
        <end position="449"/>
    </location>
</feature>
<evidence type="ECO:0000256" key="8">
    <source>
        <dbReference type="SAM" id="Phobius"/>
    </source>
</evidence>
<reference evidence="10" key="1">
    <citation type="submission" date="2022-06" db="EMBL/GenBank/DDBJ databases">
        <title>Isolation and Genomics of Futiania mangrovii gen. nov., sp. nov., a Rare and Metabolically-versatile member in the Class Alphaproteobacteria.</title>
        <authorList>
            <person name="Liu L."/>
            <person name="Huang W.-C."/>
            <person name="Pan J."/>
            <person name="Li J."/>
            <person name="Huang Y."/>
            <person name="Du H."/>
            <person name="Liu Y."/>
            <person name="Li M."/>
        </authorList>
    </citation>
    <scope>NUCLEOTIDE SEQUENCE</scope>
    <source>
        <strain evidence="10">FT118</strain>
    </source>
</reference>
<dbReference type="Pfam" id="PF02397">
    <property type="entry name" value="Bac_transf"/>
    <property type="match status" value="1"/>
</dbReference>
<dbReference type="Proteomes" id="UP001055804">
    <property type="component" value="Unassembled WGS sequence"/>
</dbReference>
<evidence type="ECO:0000256" key="3">
    <source>
        <dbReference type="ARBA" id="ARBA00022679"/>
    </source>
</evidence>
<dbReference type="InterPro" id="IPR017464">
    <property type="entry name" value="Sugar_tfrase_EpsB_2"/>
</dbReference>
<evidence type="ECO:0000256" key="2">
    <source>
        <dbReference type="ARBA" id="ARBA00006464"/>
    </source>
</evidence>
<evidence type="ECO:0000256" key="7">
    <source>
        <dbReference type="ARBA" id="ARBA00023169"/>
    </source>
</evidence>
<keyword evidence="7" id="KW-0270">Exopolysaccharide synthesis</keyword>
<evidence type="ECO:0000313" key="10">
    <source>
        <dbReference type="EMBL" id="MCP1335911.1"/>
    </source>
</evidence>
<protein>
    <submittedName>
        <fullName evidence="10">TIGR03013 family PEP-CTERM/XrtA system glycosyltransferase</fullName>
    </submittedName>
</protein>
<dbReference type="RefSeq" id="WP_269331837.1">
    <property type="nucleotide sequence ID" value="NZ_JAMZFT010000001.1"/>
</dbReference>
<dbReference type="EMBL" id="JAMZFT010000001">
    <property type="protein sequence ID" value="MCP1335911.1"/>
    <property type="molecule type" value="Genomic_DNA"/>
</dbReference>
<dbReference type="GO" id="GO:0016020">
    <property type="term" value="C:membrane"/>
    <property type="evidence" value="ECO:0007669"/>
    <property type="project" value="UniProtKB-SubCell"/>
</dbReference>
<name>A0A9J6PH45_9PROT</name>
<feature type="transmembrane region" description="Helical" evidence="8">
    <location>
        <begin position="81"/>
        <end position="102"/>
    </location>
</feature>
<keyword evidence="3" id="KW-0808">Transferase</keyword>
<dbReference type="InterPro" id="IPR017475">
    <property type="entry name" value="EPS_sugar_tfrase"/>
</dbReference>
<dbReference type="GO" id="GO:0089702">
    <property type="term" value="F:undecaprenyl-phosphate glucose phosphotransferase activity"/>
    <property type="evidence" value="ECO:0007669"/>
    <property type="project" value="TreeGrafter"/>
</dbReference>
<dbReference type="InterPro" id="IPR003362">
    <property type="entry name" value="Bact_transf"/>
</dbReference>
<accession>A0A9J6PH45</accession>
<dbReference type="PANTHER" id="PTHR30576">
    <property type="entry name" value="COLANIC BIOSYNTHESIS UDP-GLUCOSE LIPID CARRIER TRANSFERASE"/>
    <property type="match status" value="1"/>
</dbReference>
<feature type="transmembrane region" description="Helical" evidence="8">
    <location>
        <begin position="21"/>
        <end position="42"/>
    </location>
</feature>
<comment type="caution">
    <text evidence="10">The sequence shown here is derived from an EMBL/GenBank/DDBJ whole genome shotgun (WGS) entry which is preliminary data.</text>
</comment>
<comment type="similarity">
    <text evidence="2">Belongs to the bacterial sugar transferase family.</text>
</comment>
<keyword evidence="4 8" id="KW-0812">Transmembrane</keyword>
<dbReference type="PANTHER" id="PTHR30576:SF21">
    <property type="entry name" value="UDP-GLUCOSE:UNDECAPRENYL-PHOSPHATE GLUCOSE-1-PHOSPHATE TRANSFERASE"/>
    <property type="match status" value="1"/>
</dbReference>
<feature type="transmembrane region" description="Helical" evidence="8">
    <location>
        <begin position="48"/>
        <end position="69"/>
    </location>
</feature>
<comment type="subcellular location">
    <subcellularLocation>
        <location evidence="1">Membrane</location>
        <topology evidence="1">Multi-pass membrane protein</topology>
    </subcellularLocation>
</comment>
<gene>
    <name evidence="10" type="ORF">NJQ99_05770</name>
</gene>
<keyword evidence="6 8" id="KW-0472">Membrane</keyword>
<dbReference type="AlphaFoldDB" id="A0A9J6PH45"/>
<evidence type="ECO:0000256" key="6">
    <source>
        <dbReference type="ARBA" id="ARBA00023136"/>
    </source>
</evidence>